<proteinExistence type="predicted"/>
<feature type="transmembrane region" description="Helical" evidence="1">
    <location>
        <begin position="33"/>
        <end position="56"/>
    </location>
</feature>
<dbReference type="EMBL" id="BK014724">
    <property type="protein sequence ID" value="DAD55426.1"/>
    <property type="molecule type" value="Genomic_DNA"/>
</dbReference>
<name>A0A8D9PDZ2_9CAUD</name>
<keyword evidence="1" id="KW-0812">Transmembrane</keyword>
<keyword evidence="1" id="KW-0472">Membrane</keyword>
<evidence type="ECO:0000313" key="2">
    <source>
        <dbReference type="EMBL" id="DAD55426.1"/>
    </source>
</evidence>
<keyword evidence="1" id="KW-1133">Transmembrane helix</keyword>
<sequence>MEEHKDFLATELLHELKLENERKDRQLGNLHKILVGVVVSALCAILMVVGGFIWYLNQYDFESTSTQLATGVYAVVDSDGNVIANDLTPEDIQHCLEVIESNGNSDVNQDQETG</sequence>
<reference evidence="2" key="1">
    <citation type="journal article" date="2021" name="Proc. Natl. Acad. Sci. U.S.A.">
        <title>A Catalog of Tens of Thousands of Viruses from Human Metagenomes Reveals Hidden Associations with Chronic Diseases.</title>
        <authorList>
            <person name="Tisza M.J."/>
            <person name="Buck C.B."/>
        </authorList>
    </citation>
    <scope>NUCLEOTIDE SEQUENCE</scope>
    <source>
        <strain evidence="2">CtoNj20</strain>
    </source>
</reference>
<evidence type="ECO:0000256" key="1">
    <source>
        <dbReference type="SAM" id="Phobius"/>
    </source>
</evidence>
<protein>
    <submittedName>
        <fullName evidence="2">Insulin receptor</fullName>
    </submittedName>
</protein>
<keyword evidence="2" id="KW-0675">Receptor</keyword>
<organism evidence="2">
    <name type="scientific">Siphoviridae sp. ctoNj20</name>
    <dbReference type="NCBI Taxonomy" id="2826085"/>
    <lineage>
        <taxon>Viruses</taxon>
        <taxon>Duplodnaviria</taxon>
        <taxon>Heunggongvirae</taxon>
        <taxon>Uroviricota</taxon>
        <taxon>Caudoviricetes</taxon>
    </lineage>
</organism>
<accession>A0A8D9PDZ2</accession>